<evidence type="ECO:0000256" key="6">
    <source>
        <dbReference type="SAM" id="MobiDB-lite"/>
    </source>
</evidence>
<accession>A0ABQ5BDE4</accession>
<keyword evidence="9" id="KW-1185">Reference proteome</keyword>
<dbReference type="PANTHER" id="PTHR11902:SF46">
    <property type="entry name" value="ENOLASE 2"/>
    <property type="match status" value="1"/>
</dbReference>
<dbReference type="InterPro" id="IPR020810">
    <property type="entry name" value="Enolase_C"/>
</dbReference>
<dbReference type="SUPFAM" id="SSF51604">
    <property type="entry name" value="Enolase C-terminal domain-like"/>
    <property type="match status" value="1"/>
</dbReference>
<evidence type="ECO:0000256" key="4">
    <source>
        <dbReference type="ARBA" id="ARBA00023152"/>
    </source>
</evidence>
<protein>
    <recommendedName>
        <fullName evidence="3">phosphopyruvate hydratase</fullName>
        <ecNumber evidence="3">4.2.1.11</ecNumber>
    </recommendedName>
</protein>
<reference evidence="8" key="2">
    <citation type="submission" date="2022-01" db="EMBL/GenBank/DDBJ databases">
        <authorList>
            <person name="Yamashiro T."/>
            <person name="Shiraishi A."/>
            <person name="Satake H."/>
            <person name="Nakayama K."/>
        </authorList>
    </citation>
    <scope>NUCLEOTIDE SEQUENCE</scope>
</reference>
<reference evidence="8" key="1">
    <citation type="journal article" date="2022" name="Int. J. Mol. Sci.">
        <title>Draft Genome of Tanacetum Coccineum: Genomic Comparison of Closely Related Tanacetum-Family Plants.</title>
        <authorList>
            <person name="Yamashiro T."/>
            <person name="Shiraishi A."/>
            <person name="Nakayama K."/>
            <person name="Satake H."/>
        </authorList>
    </citation>
    <scope>NUCLEOTIDE SEQUENCE</scope>
</reference>
<proteinExistence type="inferred from homology"/>
<evidence type="ECO:0000259" key="7">
    <source>
        <dbReference type="Pfam" id="PF00113"/>
    </source>
</evidence>
<feature type="region of interest" description="Disordered" evidence="6">
    <location>
        <begin position="1"/>
        <end position="26"/>
    </location>
</feature>
<evidence type="ECO:0000256" key="5">
    <source>
        <dbReference type="ARBA" id="ARBA00023239"/>
    </source>
</evidence>
<gene>
    <name evidence="8" type="ORF">Tco_0859912</name>
</gene>
<keyword evidence="5" id="KW-0456">Lyase</keyword>
<sequence length="224" mass="24385">MSGDGTSEAIPTSVTEAERSLSNLSSEDVAIENECKDGPFSNALISEMEADMHGIQVVPFNKRTHIFKPLEERKELGAGTYGMVYHEDGEVQMLPLIGSSLKHIANLAGNKTLVLRVPTFNVMSCGSHAGNKLAMQEFMNLAIGASSFKEAMKTGVDSNDNLDFNYVSMEAVSANQAKEPVVLQPVAAHVQLDVVNDYLILCAYEFGVKYSICSRVVIMEMKDV</sequence>
<feature type="compositionally biased region" description="Polar residues" evidence="6">
    <location>
        <begin position="9"/>
        <end position="26"/>
    </location>
</feature>
<comment type="pathway">
    <text evidence="1">Carbohydrate degradation; glycolysis; pyruvate from D-glyceraldehyde 3-phosphate: step 4/5.</text>
</comment>
<organism evidence="8 9">
    <name type="scientific">Tanacetum coccineum</name>
    <dbReference type="NCBI Taxonomy" id="301880"/>
    <lineage>
        <taxon>Eukaryota</taxon>
        <taxon>Viridiplantae</taxon>
        <taxon>Streptophyta</taxon>
        <taxon>Embryophyta</taxon>
        <taxon>Tracheophyta</taxon>
        <taxon>Spermatophyta</taxon>
        <taxon>Magnoliopsida</taxon>
        <taxon>eudicotyledons</taxon>
        <taxon>Gunneridae</taxon>
        <taxon>Pentapetalae</taxon>
        <taxon>asterids</taxon>
        <taxon>campanulids</taxon>
        <taxon>Asterales</taxon>
        <taxon>Asteraceae</taxon>
        <taxon>Asteroideae</taxon>
        <taxon>Anthemideae</taxon>
        <taxon>Anthemidinae</taxon>
        <taxon>Tanacetum</taxon>
    </lineage>
</organism>
<evidence type="ECO:0000256" key="3">
    <source>
        <dbReference type="ARBA" id="ARBA00012058"/>
    </source>
</evidence>
<evidence type="ECO:0000313" key="9">
    <source>
        <dbReference type="Proteomes" id="UP001151760"/>
    </source>
</evidence>
<dbReference type="Pfam" id="PF00113">
    <property type="entry name" value="Enolase_C"/>
    <property type="match status" value="1"/>
</dbReference>
<name>A0ABQ5BDE4_9ASTR</name>
<keyword evidence="4" id="KW-0324">Glycolysis</keyword>
<comment type="caution">
    <text evidence="8">The sequence shown here is derived from an EMBL/GenBank/DDBJ whole genome shotgun (WGS) entry which is preliminary data.</text>
</comment>
<dbReference type="PANTHER" id="PTHR11902">
    <property type="entry name" value="ENOLASE"/>
    <property type="match status" value="1"/>
</dbReference>
<dbReference type="EMBL" id="BQNB010013183">
    <property type="protein sequence ID" value="GJT12870.1"/>
    <property type="molecule type" value="Genomic_DNA"/>
</dbReference>
<dbReference type="Gene3D" id="3.20.20.120">
    <property type="entry name" value="Enolase-like C-terminal domain"/>
    <property type="match status" value="1"/>
</dbReference>
<dbReference type="InterPro" id="IPR036849">
    <property type="entry name" value="Enolase-like_C_sf"/>
</dbReference>
<dbReference type="EC" id="4.2.1.11" evidence="3"/>
<feature type="domain" description="Enolase C-terminal TIM barrel" evidence="7">
    <location>
        <begin position="113"/>
        <end position="163"/>
    </location>
</feature>
<comment type="similarity">
    <text evidence="2">Belongs to the enolase family.</text>
</comment>
<evidence type="ECO:0000256" key="2">
    <source>
        <dbReference type="ARBA" id="ARBA00009604"/>
    </source>
</evidence>
<dbReference type="InterPro" id="IPR000941">
    <property type="entry name" value="Enolase"/>
</dbReference>
<evidence type="ECO:0000313" key="8">
    <source>
        <dbReference type="EMBL" id="GJT12870.1"/>
    </source>
</evidence>
<dbReference type="Proteomes" id="UP001151760">
    <property type="component" value="Unassembled WGS sequence"/>
</dbReference>
<evidence type="ECO:0000256" key="1">
    <source>
        <dbReference type="ARBA" id="ARBA00005031"/>
    </source>
</evidence>